<dbReference type="PANTHER" id="PTHR38442:SF1">
    <property type="entry name" value="INNER MEMBRANE PROTEIN"/>
    <property type="match status" value="1"/>
</dbReference>
<proteinExistence type="predicted"/>
<comment type="caution">
    <text evidence="2">The sequence shown here is derived from an EMBL/GenBank/DDBJ whole genome shotgun (WGS) entry which is preliminary data.</text>
</comment>
<feature type="transmembrane region" description="Helical" evidence="1">
    <location>
        <begin position="25"/>
        <end position="45"/>
    </location>
</feature>
<gene>
    <name evidence="2" type="ORF">SAMN06296065_104195</name>
</gene>
<evidence type="ECO:0000313" key="3">
    <source>
        <dbReference type="Proteomes" id="UP001157910"/>
    </source>
</evidence>
<keyword evidence="1" id="KW-0472">Membrane</keyword>
<sequence>MLKGARRNADVASTIQADRARRMRLFATGLLMAMAIAFLVLRRIAGTHPAWGYAISFTEAAMVGGLADWFAVTALFRRPLGLPIPHTAIIPENKNRIADSMATFLRDNFLTPQVVARRVIGFNFAAAAGAFLSDPARGGENRIRAGGANLLADILESLDPERLGDQVRSGLARQLERVEVAPLLGQMLSVMIADRRHLPLLEGAVRWAGQALEANEDMVRAMIRERAHSLLRLTGLDSRIANSVLDGLYKLLAEMIVQPDHPLKLKVEHLLEDLADRLVNDPETREKVEKAKRELIGNPAVGQWWQSVWERLRRKLIEAARDPDAALGGQLATMLGELGSALQGDARLQSQINRFARRTLVGVAARYGDEIVRLVSETVRRWDARTISNRLEAAVGRDLQFIRINGTLVGGLFGLCIHAIDSLL</sequence>
<name>A0ABY1QCM3_9SPHN</name>
<reference evidence="2 3" key="1">
    <citation type="submission" date="2017-05" db="EMBL/GenBank/DDBJ databases">
        <authorList>
            <person name="Varghese N."/>
            <person name="Submissions S."/>
        </authorList>
    </citation>
    <scope>NUCLEOTIDE SEQUENCE [LARGE SCALE GENOMIC DNA]</scope>
    <source>
        <strain evidence="2 3">SM16</strain>
    </source>
</reference>
<evidence type="ECO:0000313" key="2">
    <source>
        <dbReference type="EMBL" id="SMP67385.1"/>
    </source>
</evidence>
<keyword evidence="3" id="KW-1185">Reference proteome</keyword>
<evidence type="ECO:0000256" key="1">
    <source>
        <dbReference type="SAM" id="Phobius"/>
    </source>
</evidence>
<dbReference type="PANTHER" id="PTHR38442">
    <property type="entry name" value="INNER MEMBRANE PROTEIN-RELATED"/>
    <property type="match status" value="1"/>
</dbReference>
<protein>
    <submittedName>
        <fullName evidence="2">Uncharacterized membrane-anchored protein YjiN, DUF445 family</fullName>
    </submittedName>
</protein>
<dbReference type="Proteomes" id="UP001157910">
    <property type="component" value="Unassembled WGS sequence"/>
</dbReference>
<dbReference type="EMBL" id="FXUI01000004">
    <property type="protein sequence ID" value="SMP67385.1"/>
    <property type="molecule type" value="Genomic_DNA"/>
</dbReference>
<keyword evidence="1" id="KW-0812">Transmembrane</keyword>
<accession>A0ABY1QCM3</accession>
<dbReference type="InterPro" id="IPR007383">
    <property type="entry name" value="DUF445"/>
</dbReference>
<dbReference type="Pfam" id="PF04286">
    <property type="entry name" value="DUF445"/>
    <property type="match status" value="1"/>
</dbReference>
<keyword evidence="1" id="KW-1133">Transmembrane helix</keyword>
<organism evidence="2 3">
    <name type="scientific">Novosphingobium panipatense</name>
    <dbReference type="NCBI Taxonomy" id="428991"/>
    <lineage>
        <taxon>Bacteria</taxon>
        <taxon>Pseudomonadati</taxon>
        <taxon>Pseudomonadota</taxon>
        <taxon>Alphaproteobacteria</taxon>
        <taxon>Sphingomonadales</taxon>
        <taxon>Sphingomonadaceae</taxon>
        <taxon>Novosphingobium</taxon>
    </lineage>
</organism>